<dbReference type="NCBIfam" id="TIGR00040">
    <property type="entry name" value="yfcE"/>
    <property type="match status" value="1"/>
</dbReference>
<dbReference type="PATRIC" id="fig|1137281.3.peg.1774"/>
<reference evidence="4 5" key="1">
    <citation type="submission" date="2012-12" db="EMBL/GenBank/DDBJ databases">
        <title>Genome assembly of Formosa sp. AK20.</title>
        <authorList>
            <person name="Kumar R."/>
            <person name="Khatri I."/>
            <person name="Vaidya B."/>
            <person name="Subramanian S."/>
            <person name="Pinnaka A."/>
        </authorList>
    </citation>
    <scope>NUCLEOTIDE SEQUENCE [LARGE SCALE GENOMIC DNA]</scope>
    <source>
        <strain evidence="4 5">AK20</strain>
    </source>
</reference>
<dbReference type="GO" id="GO:0016787">
    <property type="term" value="F:hydrolase activity"/>
    <property type="evidence" value="ECO:0007669"/>
    <property type="project" value="UniProtKB-UniRule"/>
</dbReference>
<dbReference type="EC" id="3.1.4.-" evidence="2"/>
<organism evidence="4 5">
    <name type="scientific">Xanthomarina gelatinilytica</name>
    <dbReference type="NCBI Taxonomy" id="1137281"/>
    <lineage>
        <taxon>Bacteria</taxon>
        <taxon>Pseudomonadati</taxon>
        <taxon>Bacteroidota</taxon>
        <taxon>Flavobacteriia</taxon>
        <taxon>Flavobacteriales</taxon>
        <taxon>Flavobacteriaceae</taxon>
        <taxon>Xanthomarina</taxon>
    </lineage>
</organism>
<dbReference type="Proteomes" id="UP000012024">
    <property type="component" value="Unassembled WGS sequence"/>
</dbReference>
<comment type="caution">
    <text evidence="4">The sequence shown here is derived from an EMBL/GenBank/DDBJ whole genome shotgun (WGS) entry which is preliminary data.</text>
</comment>
<dbReference type="InterPro" id="IPR029052">
    <property type="entry name" value="Metallo-depent_PP-like"/>
</dbReference>
<evidence type="ECO:0000313" key="5">
    <source>
        <dbReference type="Proteomes" id="UP000012024"/>
    </source>
</evidence>
<dbReference type="eggNOG" id="COG0622">
    <property type="taxonomic scope" value="Bacteria"/>
</dbReference>
<protein>
    <recommendedName>
        <fullName evidence="2">Phosphoesterase</fullName>
        <ecNumber evidence="2">3.1.4.-</ecNumber>
    </recommendedName>
</protein>
<dbReference type="AlphaFoldDB" id="M7MIR0"/>
<evidence type="ECO:0000256" key="2">
    <source>
        <dbReference type="RuleBase" id="RU362039"/>
    </source>
</evidence>
<evidence type="ECO:0000313" key="4">
    <source>
        <dbReference type="EMBL" id="EMQ94981.1"/>
    </source>
</evidence>
<evidence type="ECO:0000259" key="3">
    <source>
        <dbReference type="Pfam" id="PF12850"/>
    </source>
</evidence>
<accession>M7MIR0</accession>
<gene>
    <name evidence="4" type="ORF">D778_00341</name>
</gene>
<proteinExistence type="inferred from homology"/>
<dbReference type="InterPro" id="IPR024654">
    <property type="entry name" value="Calcineurin-like_PHP_lpxH"/>
</dbReference>
<name>M7MIR0_9FLAO</name>
<dbReference type="Pfam" id="PF12850">
    <property type="entry name" value="Metallophos_2"/>
    <property type="match status" value="1"/>
</dbReference>
<comment type="cofactor">
    <cofactor evidence="2">
        <name>a divalent metal cation</name>
        <dbReference type="ChEBI" id="CHEBI:60240"/>
    </cofactor>
</comment>
<dbReference type="SUPFAM" id="SSF56300">
    <property type="entry name" value="Metallo-dependent phosphatases"/>
    <property type="match status" value="1"/>
</dbReference>
<dbReference type="Gene3D" id="3.60.21.10">
    <property type="match status" value="1"/>
</dbReference>
<evidence type="ECO:0000256" key="1">
    <source>
        <dbReference type="ARBA" id="ARBA00008950"/>
    </source>
</evidence>
<keyword evidence="2" id="KW-0479">Metal-binding</keyword>
<sequence length="174" mass="20128">MRFPFSWDVHMKKILLLSDTHGYIDDAILKHVSHADEVWHAGDIGDLNVTNQIKKLKPLKAVFGNIDGHEVRAEFPENNRFMCESVDVWITHIGGYPNKYDMRIREALRKNPPDIFICGHSHILKVMPDKKLNLLHMNPGAVGKYGFHKVRTMLRFVIDGSNIKDLEVIEFENR</sequence>
<keyword evidence="5" id="KW-1185">Reference proteome</keyword>
<dbReference type="InterPro" id="IPR000979">
    <property type="entry name" value="Phosphodiesterase_MJ0936/Vps29"/>
</dbReference>
<comment type="similarity">
    <text evidence="1 2">Belongs to the metallophosphoesterase superfamily. YfcE family.</text>
</comment>
<feature type="domain" description="Calcineurin-like phosphoesterase" evidence="3">
    <location>
        <begin position="13"/>
        <end position="158"/>
    </location>
</feature>
<dbReference type="GO" id="GO:0046872">
    <property type="term" value="F:metal ion binding"/>
    <property type="evidence" value="ECO:0007669"/>
    <property type="project" value="UniProtKB-KW"/>
</dbReference>
<dbReference type="EMBL" id="ANLA01000013">
    <property type="protein sequence ID" value="EMQ94981.1"/>
    <property type="molecule type" value="Genomic_DNA"/>
</dbReference>